<feature type="active site" evidence="4">
    <location>
        <position position="67"/>
    </location>
</feature>
<accession>A0A7W6AIG8</accession>
<dbReference type="Proteomes" id="UP001156881">
    <property type="component" value="Unassembled WGS sequence"/>
</dbReference>
<comment type="catalytic activity">
    <reaction evidence="3 4">
        <text>[thioredoxin]-disulfide + L-methionine + H2O = L-methionine (S)-S-oxide + [thioredoxin]-dithiol</text>
        <dbReference type="Rhea" id="RHEA:19993"/>
        <dbReference type="Rhea" id="RHEA-COMP:10698"/>
        <dbReference type="Rhea" id="RHEA-COMP:10700"/>
        <dbReference type="ChEBI" id="CHEBI:15377"/>
        <dbReference type="ChEBI" id="CHEBI:29950"/>
        <dbReference type="ChEBI" id="CHEBI:50058"/>
        <dbReference type="ChEBI" id="CHEBI:57844"/>
        <dbReference type="ChEBI" id="CHEBI:58772"/>
        <dbReference type="EC" id="1.8.4.11"/>
    </reaction>
</comment>
<dbReference type="PANTHER" id="PTHR43774:SF1">
    <property type="entry name" value="PEPTIDE METHIONINE SULFOXIDE REDUCTASE MSRA 2"/>
    <property type="match status" value="1"/>
</dbReference>
<evidence type="ECO:0000313" key="9">
    <source>
        <dbReference type="Proteomes" id="UP001156881"/>
    </source>
</evidence>
<evidence type="ECO:0000259" key="5">
    <source>
        <dbReference type="Pfam" id="PF01625"/>
    </source>
</evidence>
<dbReference type="InterPro" id="IPR002569">
    <property type="entry name" value="Met_Sox_Rdtase_MsrA_dom"/>
</dbReference>
<evidence type="ECO:0000313" key="7">
    <source>
        <dbReference type="EMBL" id="MBB3903328.1"/>
    </source>
</evidence>
<evidence type="ECO:0000313" key="6">
    <source>
        <dbReference type="EMBL" id="GLS45409.1"/>
    </source>
</evidence>
<gene>
    <name evidence="4" type="primary">msrA</name>
    <name evidence="6" type="synonym">msrA_2</name>
    <name evidence="6" type="ORF">GCM10007884_33990</name>
    <name evidence="7" type="ORF">GGR33_002837</name>
</gene>
<sequence length="244" mass="26045">MIVSKFLRSAALGWTLAIGATGGLLATVSLPHGMAYAEEAGQRLPDAVMKSGEAPGKLQTATLAGGCFWGIQGVFQHVKGVKQAVSGYAGGSRETANYSTVGRGRSGHAEAVKITYDPAQVRYDELLQIFFSVALDPTEVNRQGPDSGTQYRSAIFPADAEQAKVAKAYIAQLDTAKTFSRPIATKIEPGATFYAAEDYHQDYMALNPSAGYIVVNDAPKLRAFQQLFPERSNAEPALVNKPKA</sequence>
<reference evidence="7 8" key="3">
    <citation type="submission" date="2020-08" db="EMBL/GenBank/DDBJ databases">
        <title>Genomic Encyclopedia of Type Strains, Phase IV (KMG-IV): sequencing the most valuable type-strain genomes for metagenomic binning, comparative biology and taxonomic classification.</title>
        <authorList>
            <person name="Goeker M."/>
        </authorList>
    </citation>
    <scope>NUCLEOTIDE SEQUENCE [LARGE SCALE GENOMIC DNA]</scope>
    <source>
        <strain evidence="7 8">DSM 24105</strain>
    </source>
</reference>
<name>A0A7W6AIG8_9HYPH</name>
<comment type="similarity">
    <text evidence="4">Belongs to the MsrA Met sulfoxide reductase family.</text>
</comment>
<evidence type="ECO:0000256" key="2">
    <source>
        <dbReference type="ARBA" id="ARBA00047806"/>
    </source>
</evidence>
<comment type="function">
    <text evidence="4">Has an important function as a repair enzyme for proteins that have been inactivated by oxidation. Catalyzes the reversible oxidation-reduction of methionine sulfoxide in proteins to methionine.</text>
</comment>
<evidence type="ECO:0000256" key="3">
    <source>
        <dbReference type="ARBA" id="ARBA00048782"/>
    </source>
</evidence>
<protein>
    <recommendedName>
        <fullName evidence="4">Peptide methionine sulfoxide reductase MsrA</fullName>
        <shortName evidence="4">Protein-methionine-S-oxide reductase</shortName>
        <ecNumber evidence="4">1.8.4.11</ecNumber>
    </recommendedName>
    <alternativeName>
        <fullName evidence="4">Peptide-methionine (S)-S-oxide reductase</fullName>
        <shortName evidence="4">Peptide Met(O) reductase</shortName>
    </alternativeName>
</protein>
<dbReference type="HAMAP" id="MF_01401">
    <property type="entry name" value="MsrA"/>
    <property type="match status" value="1"/>
</dbReference>
<dbReference type="PANTHER" id="PTHR43774">
    <property type="entry name" value="PEPTIDE METHIONINE SULFOXIDE REDUCTASE"/>
    <property type="match status" value="1"/>
</dbReference>
<dbReference type="AlphaFoldDB" id="A0A7W6AIG8"/>
<dbReference type="EMBL" id="JACIDN010000005">
    <property type="protein sequence ID" value="MBB3903328.1"/>
    <property type="molecule type" value="Genomic_DNA"/>
</dbReference>
<dbReference type="InterPro" id="IPR036509">
    <property type="entry name" value="Met_Sox_Rdtase_MsrA_sf"/>
</dbReference>
<dbReference type="GO" id="GO:0008113">
    <property type="term" value="F:peptide-methionine (S)-S-oxide reductase activity"/>
    <property type="evidence" value="ECO:0007669"/>
    <property type="project" value="UniProtKB-UniRule"/>
</dbReference>
<dbReference type="Proteomes" id="UP000517759">
    <property type="component" value="Unassembled WGS sequence"/>
</dbReference>
<evidence type="ECO:0000313" key="8">
    <source>
        <dbReference type="Proteomes" id="UP000517759"/>
    </source>
</evidence>
<dbReference type="Gene3D" id="3.30.1060.10">
    <property type="entry name" value="Peptide methionine sulphoxide reductase MsrA"/>
    <property type="match status" value="1"/>
</dbReference>
<comment type="catalytic activity">
    <reaction evidence="2 4">
        <text>L-methionyl-[protein] + [thioredoxin]-disulfide + H2O = L-methionyl-(S)-S-oxide-[protein] + [thioredoxin]-dithiol</text>
        <dbReference type="Rhea" id="RHEA:14217"/>
        <dbReference type="Rhea" id="RHEA-COMP:10698"/>
        <dbReference type="Rhea" id="RHEA-COMP:10700"/>
        <dbReference type="Rhea" id="RHEA-COMP:12313"/>
        <dbReference type="Rhea" id="RHEA-COMP:12315"/>
        <dbReference type="ChEBI" id="CHEBI:15377"/>
        <dbReference type="ChEBI" id="CHEBI:16044"/>
        <dbReference type="ChEBI" id="CHEBI:29950"/>
        <dbReference type="ChEBI" id="CHEBI:44120"/>
        <dbReference type="ChEBI" id="CHEBI:50058"/>
        <dbReference type="EC" id="1.8.4.11"/>
    </reaction>
</comment>
<dbReference type="Pfam" id="PF01625">
    <property type="entry name" value="PMSR"/>
    <property type="match status" value="1"/>
</dbReference>
<dbReference type="EMBL" id="BSPG01000022">
    <property type="protein sequence ID" value="GLS45409.1"/>
    <property type="molecule type" value="Genomic_DNA"/>
</dbReference>
<dbReference type="EC" id="1.8.4.11" evidence="4"/>
<proteinExistence type="inferred from homology"/>
<reference evidence="6" key="4">
    <citation type="submission" date="2023-01" db="EMBL/GenBank/DDBJ databases">
        <title>Draft genome sequence of Methylobacterium brachythecii strain NBRC 107710.</title>
        <authorList>
            <person name="Sun Q."/>
            <person name="Mori K."/>
        </authorList>
    </citation>
    <scope>NUCLEOTIDE SEQUENCE</scope>
    <source>
        <strain evidence="6">NBRC 107710</strain>
    </source>
</reference>
<feature type="domain" description="Peptide methionine sulphoxide reductase MsrA" evidence="5">
    <location>
        <begin position="60"/>
        <end position="212"/>
    </location>
</feature>
<evidence type="ECO:0000256" key="4">
    <source>
        <dbReference type="HAMAP-Rule" id="MF_01401"/>
    </source>
</evidence>
<comment type="caution">
    <text evidence="7">The sequence shown here is derived from an EMBL/GenBank/DDBJ whole genome shotgun (WGS) entry which is preliminary data.</text>
</comment>
<keyword evidence="9" id="KW-1185">Reference proteome</keyword>
<dbReference type="NCBIfam" id="TIGR00401">
    <property type="entry name" value="msrA"/>
    <property type="match status" value="1"/>
</dbReference>
<dbReference type="RefSeq" id="WP_183506219.1">
    <property type="nucleotide sequence ID" value="NZ_BSPG01000022.1"/>
</dbReference>
<reference evidence="6" key="1">
    <citation type="journal article" date="2014" name="Int. J. Syst. Evol. Microbiol.">
        <title>Complete genome of a new Firmicutes species belonging to the dominant human colonic microbiota ('Ruminococcus bicirculans') reveals two chromosomes and a selective capacity to utilize plant glucans.</title>
        <authorList>
            <consortium name="NISC Comparative Sequencing Program"/>
            <person name="Wegmann U."/>
            <person name="Louis P."/>
            <person name="Goesmann A."/>
            <person name="Henrissat B."/>
            <person name="Duncan S.H."/>
            <person name="Flint H.J."/>
        </authorList>
    </citation>
    <scope>NUCLEOTIDE SEQUENCE</scope>
    <source>
        <strain evidence="6">NBRC 107710</strain>
    </source>
</reference>
<organism evidence="7 8">
    <name type="scientific">Methylobacterium brachythecii</name>
    <dbReference type="NCBI Taxonomy" id="1176177"/>
    <lineage>
        <taxon>Bacteria</taxon>
        <taxon>Pseudomonadati</taxon>
        <taxon>Pseudomonadota</taxon>
        <taxon>Alphaproteobacteria</taxon>
        <taxon>Hyphomicrobiales</taxon>
        <taxon>Methylobacteriaceae</taxon>
        <taxon>Methylobacterium</taxon>
    </lineage>
</organism>
<keyword evidence="1 4" id="KW-0560">Oxidoreductase</keyword>
<evidence type="ECO:0000256" key="1">
    <source>
        <dbReference type="ARBA" id="ARBA00023002"/>
    </source>
</evidence>
<reference evidence="9" key="2">
    <citation type="journal article" date="2019" name="Int. J. Syst. Evol. Microbiol.">
        <title>The Global Catalogue of Microorganisms (GCM) 10K type strain sequencing project: providing services to taxonomists for standard genome sequencing and annotation.</title>
        <authorList>
            <consortium name="The Broad Institute Genomics Platform"/>
            <consortium name="The Broad Institute Genome Sequencing Center for Infectious Disease"/>
            <person name="Wu L."/>
            <person name="Ma J."/>
        </authorList>
    </citation>
    <scope>NUCLEOTIDE SEQUENCE [LARGE SCALE GENOMIC DNA]</scope>
    <source>
        <strain evidence="9">NBRC 107710</strain>
    </source>
</reference>
<dbReference type="SUPFAM" id="SSF55068">
    <property type="entry name" value="Peptide methionine sulfoxide reductase"/>
    <property type="match status" value="1"/>
</dbReference>